<dbReference type="OrthoDB" id="5650741at2"/>
<keyword evidence="2" id="KW-1185">Reference proteome</keyword>
<dbReference type="RefSeq" id="WP_160149906.1">
    <property type="nucleotide sequence ID" value="NZ_CAAAHO010000003.1"/>
</dbReference>
<evidence type="ECO:0000313" key="2">
    <source>
        <dbReference type="Proteomes" id="UP000254968"/>
    </source>
</evidence>
<sequence length="55" mass="6201">MSTMKICQKCGAKIEIEDMDNLEPIHDALPHEDDAVEDINNLCEDCAHQQAMQKS</sequence>
<dbReference type="Proteomes" id="UP000254968">
    <property type="component" value="Unassembled WGS sequence"/>
</dbReference>
<name>A0A378I598_9GAMM</name>
<proteinExistence type="predicted"/>
<dbReference type="AlphaFoldDB" id="A0A378I598"/>
<accession>A0A378I598</accession>
<organism evidence="1 2">
    <name type="scientific">Legionella beliardensis</name>
    <dbReference type="NCBI Taxonomy" id="91822"/>
    <lineage>
        <taxon>Bacteria</taxon>
        <taxon>Pseudomonadati</taxon>
        <taxon>Pseudomonadota</taxon>
        <taxon>Gammaproteobacteria</taxon>
        <taxon>Legionellales</taxon>
        <taxon>Legionellaceae</taxon>
        <taxon>Legionella</taxon>
    </lineage>
</organism>
<evidence type="ECO:0000313" key="1">
    <source>
        <dbReference type="EMBL" id="STX30193.1"/>
    </source>
</evidence>
<reference evidence="1 2" key="1">
    <citation type="submission" date="2018-06" db="EMBL/GenBank/DDBJ databases">
        <authorList>
            <consortium name="Pathogen Informatics"/>
            <person name="Doyle S."/>
        </authorList>
    </citation>
    <scope>NUCLEOTIDE SEQUENCE [LARGE SCALE GENOMIC DNA]</scope>
    <source>
        <strain evidence="1 2">NCTC13315</strain>
    </source>
</reference>
<gene>
    <name evidence="1" type="ORF">NCTC13315_02758</name>
</gene>
<protein>
    <submittedName>
        <fullName evidence="1">Uncharacterized protein</fullName>
    </submittedName>
</protein>
<dbReference type="EMBL" id="UGNV01000001">
    <property type="protein sequence ID" value="STX30193.1"/>
    <property type="molecule type" value="Genomic_DNA"/>
</dbReference>